<dbReference type="AlphaFoldDB" id="A0A4Q9WBE8"/>
<feature type="transmembrane region" description="Helical" evidence="1">
    <location>
        <begin position="210"/>
        <end position="228"/>
    </location>
</feature>
<evidence type="ECO:0000313" key="3">
    <source>
        <dbReference type="Proteomes" id="UP000293637"/>
    </source>
</evidence>
<dbReference type="RefSeq" id="WP_002492408.1">
    <property type="nucleotide sequence ID" value="NZ_AP021848.1"/>
</dbReference>
<dbReference type="GeneID" id="58090961"/>
<dbReference type="EMBL" id="SCHB01000003">
    <property type="protein sequence ID" value="TBW72633.1"/>
    <property type="molecule type" value="Genomic_DNA"/>
</dbReference>
<evidence type="ECO:0000313" key="2">
    <source>
        <dbReference type="EMBL" id="TBW72633.1"/>
    </source>
</evidence>
<organism evidence="2 3">
    <name type="scientific">Staphylococcus lugdunensis</name>
    <dbReference type="NCBI Taxonomy" id="28035"/>
    <lineage>
        <taxon>Bacteria</taxon>
        <taxon>Bacillati</taxon>
        <taxon>Bacillota</taxon>
        <taxon>Bacilli</taxon>
        <taxon>Bacillales</taxon>
        <taxon>Staphylococcaceae</taxon>
        <taxon>Staphylococcus</taxon>
    </lineage>
</organism>
<accession>A0A4Q9WBE8</accession>
<dbReference type="Proteomes" id="UP000293637">
    <property type="component" value="Unassembled WGS sequence"/>
</dbReference>
<evidence type="ECO:0000256" key="1">
    <source>
        <dbReference type="SAM" id="Phobius"/>
    </source>
</evidence>
<gene>
    <name evidence="2" type="ORF">EQ812_06565</name>
</gene>
<reference evidence="2 3" key="1">
    <citation type="journal article" date="2019" name="Sci. Transl. Med.">
        <title>Quorum sensing between bacterial species on the skin protects against epidermal injury in atopic dermatitis.</title>
        <authorList>
            <person name="Williams M.R."/>
        </authorList>
    </citation>
    <scope>NUCLEOTIDE SEQUENCE [LARGE SCALE GENOMIC DNA]</scope>
    <source>
        <strain evidence="2 3">E7</strain>
    </source>
</reference>
<protein>
    <submittedName>
        <fullName evidence="2">Uncharacterized protein</fullName>
    </submittedName>
</protein>
<feature type="transmembrane region" description="Helical" evidence="1">
    <location>
        <begin position="180"/>
        <end position="198"/>
    </location>
</feature>
<feature type="transmembrane region" description="Helical" evidence="1">
    <location>
        <begin position="24"/>
        <end position="45"/>
    </location>
</feature>
<keyword evidence="1" id="KW-0472">Membrane</keyword>
<comment type="caution">
    <text evidence="2">The sequence shown here is derived from an EMBL/GenBank/DDBJ whole genome shotgun (WGS) entry which is preliminary data.</text>
</comment>
<keyword evidence="1" id="KW-0812">Transmembrane</keyword>
<name>A0A4Q9WBE8_STALU</name>
<feature type="transmembrane region" description="Helical" evidence="1">
    <location>
        <begin position="60"/>
        <end position="91"/>
    </location>
</feature>
<sequence>MLAILKSTVKFMLKFLDFEKKWDYYFMFFLNSIVIIGIFCFPLAIEIKILLNLKNDFLEIMLIAIVCALILSNIMVWIVLIQTCLNFFIIYRDLQGRWFIKRGLNRKFYENKLRLDTVEDINKELASKNVDYPLRALYKCIHYKYYDFEGNMYEEIACIFSKLHMIRMHLFSHPHKKKKLGLLILTFMMSIMVCISYITGGSPIFLNRIIPYAQCVYCLISTGILAFINDDLITENNRAKILVIRYFQQRNNNKRNF</sequence>
<keyword evidence="1" id="KW-1133">Transmembrane helix</keyword>
<proteinExistence type="predicted"/>